<dbReference type="EMBL" id="FRFD01000014">
    <property type="protein sequence ID" value="SHO53749.1"/>
    <property type="molecule type" value="Genomic_DNA"/>
</dbReference>
<evidence type="ECO:0000256" key="1">
    <source>
        <dbReference type="ARBA" id="ARBA00022737"/>
    </source>
</evidence>
<sequence>MFGKWKFVARAFVAAVILLLCTTTVSYAEFNDISQDSWYAGAVNRVTALGLMRGNEDEAFKPKGYITREQFAKIIVMAAGYADEAKALKGTRIFDDVKAGTSFNGYVAVAYKKGIMKGITARNFSPEEDITFSQACIAIVRVLGFSEKNVPDSGCVKKARNLGVSQGIALKSGDKLQRWAAAVMIDKIWITNVKNNKLENLNKMLKDVPSLYTEAIVLANSKILNSLANSQITTDKGTYYLLDSTSKIELGAKYRFIIYDDKILKVMNMVKPSKKVTVSSFVGTTITCKNAGKTEKIVLPENTQYYYKGQKQGYTGIQDILQADSSLVLVHDNDKVGYEYAVIFDPVYKKPEICKNFDKSSKRLGSISFYDDPDIVRAGDIIDASGLEDNDVVYEVTDIWGSNRYILVVSSRTEGKLKEILPNKLSPNRIKIDDKELELGKDMELNKINSSKGAFKVNDNIAALMGYDNKVVDIIGLDHEPGKEVQGIILDESSSSGKAGSRQVRTNQGTFYLVDGSIKLETGNEYKLTIADDTIIEAGERLRETEAVTVLSSVESTIMYKNGDEAAIESRTLSDKTLYYHNGTNISLESIKDILQVDTSIIFTYNKSKTGYEYAIVIDPVYSNPKVGPSGFTGYSNIIKDGDLINYNQIMYNDVVYIVSDIWNNNPYLLVIANRQQGIISGFTPNRLSPKGIKIKDTDGVEHPYDLSEDMDFDKLASIKIGSAVTLLFGYDGEVVDIMKW</sequence>
<organism evidence="4 5">
    <name type="scientific">Anaerocolumna xylanovorans DSM 12503</name>
    <dbReference type="NCBI Taxonomy" id="1121345"/>
    <lineage>
        <taxon>Bacteria</taxon>
        <taxon>Bacillati</taxon>
        <taxon>Bacillota</taxon>
        <taxon>Clostridia</taxon>
        <taxon>Lachnospirales</taxon>
        <taxon>Lachnospiraceae</taxon>
        <taxon>Anaerocolumna</taxon>
    </lineage>
</organism>
<feature type="domain" description="SLH" evidence="3">
    <location>
        <begin position="90"/>
        <end position="153"/>
    </location>
</feature>
<dbReference type="STRING" id="1121345.SAMN02745217_04275"/>
<name>A0A1M7YMA7_9FIRM</name>
<reference evidence="4 5" key="1">
    <citation type="submission" date="2016-12" db="EMBL/GenBank/DDBJ databases">
        <authorList>
            <person name="Song W.-J."/>
            <person name="Kurnit D.M."/>
        </authorList>
    </citation>
    <scope>NUCLEOTIDE SEQUENCE [LARGE SCALE GENOMIC DNA]</scope>
    <source>
        <strain evidence="4 5">DSM 12503</strain>
    </source>
</reference>
<dbReference type="RefSeq" id="WP_073590904.1">
    <property type="nucleotide sequence ID" value="NZ_FRFD01000014.1"/>
</dbReference>
<feature type="chain" id="PRO_5012455490" evidence="2">
    <location>
        <begin position="29"/>
        <end position="741"/>
    </location>
</feature>
<gene>
    <name evidence="4" type="ORF">SAMN02745217_04275</name>
</gene>
<keyword evidence="5" id="KW-1185">Reference proteome</keyword>
<dbReference type="OrthoDB" id="1699243at2"/>
<accession>A0A1M7YMA7</accession>
<dbReference type="InterPro" id="IPR001119">
    <property type="entry name" value="SLH_dom"/>
</dbReference>
<evidence type="ECO:0000256" key="2">
    <source>
        <dbReference type="SAM" id="SignalP"/>
    </source>
</evidence>
<evidence type="ECO:0000259" key="3">
    <source>
        <dbReference type="PROSITE" id="PS51272"/>
    </source>
</evidence>
<keyword evidence="2" id="KW-0732">Signal</keyword>
<dbReference type="PROSITE" id="PS51272">
    <property type="entry name" value="SLH"/>
    <property type="match status" value="2"/>
</dbReference>
<evidence type="ECO:0000313" key="4">
    <source>
        <dbReference type="EMBL" id="SHO53749.1"/>
    </source>
</evidence>
<dbReference type="Pfam" id="PF00395">
    <property type="entry name" value="SLH"/>
    <property type="match status" value="2"/>
</dbReference>
<dbReference type="Proteomes" id="UP000184612">
    <property type="component" value="Unassembled WGS sequence"/>
</dbReference>
<protein>
    <submittedName>
        <fullName evidence="4">S-layer homology domain-containing protein</fullName>
    </submittedName>
</protein>
<feature type="signal peptide" evidence="2">
    <location>
        <begin position="1"/>
        <end position="28"/>
    </location>
</feature>
<feature type="domain" description="SLH" evidence="3">
    <location>
        <begin position="26"/>
        <end position="89"/>
    </location>
</feature>
<keyword evidence="1" id="KW-0677">Repeat</keyword>
<dbReference type="AlphaFoldDB" id="A0A1M7YMA7"/>
<evidence type="ECO:0000313" key="5">
    <source>
        <dbReference type="Proteomes" id="UP000184612"/>
    </source>
</evidence>
<proteinExistence type="predicted"/>